<sequence length="40" mass="4851">MQCINQTQINVIVPQDKFLKINKIDTANLYLHYFLVFYFL</sequence>
<name>A0A7W9X185_9BURK</name>
<organism evidence="1 2">
    <name type="scientific">Massilia aurea</name>
    <dbReference type="NCBI Taxonomy" id="373040"/>
    <lineage>
        <taxon>Bacteria</taxon>
        <taxon>Pseudomonadati</taxon>
        <taxon>Pseudomonadota</taxon>
        <taxon>Betaproteobacteria</taxon>
        <taxon>Burkholderiales</taxon>
        <taxon>Oxalobacteraceae</taxon>
        <taxon>Telluria group</taxon>
        <taxon>Massilia</taxon>
    </lineage>
</organism>
<evidence type="ECO:0000313" key="2">
    <source>
        <dbReference type="Proteomes" id="UP000540787"/>
    </source>
</evidence>
<reference evidence="1 2" key="1">
    <citation type="submission" date="2020-08" db="EMBL/GenBank/DDBJ databases">
        <title>The Agave Microbiome: Exploring the role of microbial communities in plant adaptations to desert environments.</title>
        <authorList>
            <person name="Partida-Martinez L.P."/>
        </authorList>
    </citation>
    <scope>NUCLEOTIDE SEQUENCE [LARGE SCALE GENOMIC DNA]</scope>
    <source>
        <strain evidence="1 2">AT3.2</strain>
    </source>
</reference>
<accession>A0A7W9X185</accession>
<protein>
    <submittedName>
        <fullName evidence="1">Uncharacterized protein</fullName>
    </submittedName>
</protein>
<comment type="caution">
    <text evidence="1">The sequence shown here is derived from an EMBL/GenBank/DDBJ whole genome shotgun (WGS) entry which is preliminary data.</text>
</comment>
<gene>
    <name evidence="1" type="ORF">HD842_002753</name>
</gene>
<dbReference type="EMBL" id="JACHBX010000002">
    <property type="protein sequence ID" value="MBB6134611.1"/>
    <property type="molecule type" value="Genomic_DNA"/>
</dbReference>
<dbReference type="Proteomes" id="UP000540787">
    <property type="component" value="Unassembled WGS sequence"/>
</dbReference>
<keyword evidence="2" id="KW-1185">Reference proteome</keyword>
<dbReference type="AlphaFoldDB" id="A0A7W9X185"/>
<evidence type="ECO:0000313" key="1">
    <source>
        <dbReference type="EMBL" id="MBB6134611.1"/>
    </source>
</evidence>
<proteinExistence type="predicted"/>